<keyword evidence="2" id="KW-1185">Reference proteome</keyword>
<organism evidence="1 2">
    <name type="scientific">Teichococcus aerophilus</name>
    <dbReference type="NCBI Taxonomy" id="1224513"/>
    <lineage>
        <taxon>Bacteria</taxon>
        <taxon>Pseudomonadati</taxon>
        <taxon>Pseudomonadota</taxon>
        <taxon>Alphaproteobacteria</taxon>
        <taxon>Acetobacterales</taxon>
        <taxon>Roseomonadaceae</taxon>
        <taxon>Roseomonas</taxon>
    </lineage>
</organism>
<keyword evidence="1" id="KW-0378">Hydrolase</keyword>
<dbReference type="Proteomes" id="UP000626026">
    <property type="component" value="Unassembled WGS sequence"/>
</dbReference>
<dbReference type="SUPFAM" id="SSF53474">
    <property type="entry name" value="alpha/beta-Hydrolases"/>
    <property type="match status" value="1"/>
</dbReference>
<comment type="caution">
    <text evidence="1">The sequence shown here is derived from an EMBL/GenBank/DDBJ whole genome shotgun (WGS) entry which is preliminary data.</text>
</comment>
<proteinExistence type="predicted"/>
<dbReference type="EMBL" id="JACTVA010000083">
    <property type="protein sequence ID" value="MBC9209942.1"/>
    <property type="molecule type" value="Genomic_DNA"/>
</dbReference>
<reference evidence="1 2" key="1">
    <citation type="journal article" date="2013" name="Int. J. Syst. Evol. Microbiol.">
        <title>Roseomonas aerophila sp. nov., isolated from air.</title>
        <authorList>
            <person name="Kim S.J."/>
            <person name="Weon H.Y."/>
            <person name="Ahn J.H."/>
            <person name="Hong S.B."/>
            <person name="Seok S.J."/>
            <person name="Whang K.S."/>
            <person name="Kwon S.W."/>
        </authorList>
    </citation>
    <scope>NUCLEOTIDE SEQUENCE [LARGE SCALE GENOMIC DNA]</scope>
    <source>
        <strain evidence="1 2">NBRC 108923</strain>
    </source>
</reference>
<dbReference type="InterPro" id="IPR029058">
    <property type="entry name" value="AB_hydrolase_fold"/>
</dbReference>
<protein>
    <submittedName>
        <fullName evidence="1">Alpha/beta hydrolase</fullName>
    </submittedName>
</protein>
<accession>A0ABR7RTP3</accession>
<gene>
    <name evidence="1" type="ORF">IBL26_24115</name>
</gene>
<evidence type="ECO:0000313" key="1">
    <source>
        <dbReference type="EMBL" id="MBC9209942.1"/>
    </source>
</evidence>
<dbReference type="Gene3D" id="3.40.50.1820">
    <property type="entry name" value="alpha/beta hydrolase"/>
    <property type="match status" value="1"/>
</dbReference>
<dbReference type="GO" id="GO:0016787">
    <property type="term" value="F:hydrolase activity"/>
    <property type="evidence" value="ECO:0007669"/>
    <property type="project" value="UniProtKB-KW"/>
</dbReference>
<evidence type="ECO:0000313" key="2">
    <source>
        <dbReference type="Proteomes" id="UP000626026"/>
    </source>
</evidence>
<name>A0ABR7RTP3_9PROT</name>
<sequence length="297" mass="32255">MPAILTPEALAAALATPGRASIPCLDPFNLDRPLVLECYRAANHRPENPVVLVQHGMMRNGDEYCEAWIPIADRHGLLIVAPTFPTESWPGSVPYNDGNVLAEDGTLRPRESWSQAIPGRVFALLRQAGVTTREKAYLWGHSAGGQYTHRLMATQDHGIFEAVGPANAGWYTLPNLETPYPQGLGGIGLTQDDVVKLLAYPMVIFAGDQDIETEGPSLPSHPAARAQGPHRFARAHNYLAQGQAEAARLGVACNWQLIVVPGIGHEGMRMSGVAGDYWFDGKMPEAPSEPREIVKEL</sequence>